<sequence>MKLLMRLIARFLNPADPAWHGIIDQLWQQLGAPHNPELLPPHFVKSTFLRMGGIVVTFHDDRRLVGVGLLFPRAIQPDGTRMYTLRLHELDQNLPDDLIQTTLHPIPVTIYRPRDGITFAPPAPRPTGIWIGPPQADDLPAIAALYRAVWNSQPYPADLFSTEFGAATALVATVDNRLVGFLLGFWRFGALPDTPDELAIESQVMAVDPAYRTYGLATRLKRAQAHAALACGVRCLHWTVDPLQLPNALLNFNRLHAIATEFVSGYYPVFNALNQVSASRFIITWLPASTHGRVGLVDGGERPALTDLPGVAILNDGPHPRPAPAHPPFIAIAIPSDWSALQHRDRALAHTWRTTTDAIFGEWVGWERYVIYTVAYDASGQPYLIGKPDGSWMWE</sequence>
<dbReference type="PANTHER" id="PTHR41700">
    <property type="entry name" value="GCN5-RELATED N-ACETYLTRANSFERASE"/>
    <property type="match status" value="1"/>
</dbReference>
<dbReference type="STRING" id="326427.Cagg_3426"/>
<dbReference type="InterPro" id="IPR016181">
    <property type="entry name" value="Acyl_CoA_acyltransferase"/>
</dbReference>
<dbReference type="KEGG" id="cag:Cagg_3426"/>
<dbReference type="CDD" id="cd04301">
    <property type="entry name" value="NAT_SF"/>
    <property type="match status" value="1"/>
</dbReference>
<accession>B8G8Z3</accession>
<dbReference type="eggNOG" id="COG3375">
    <property type="taxonomic scope" value="Bacteria"/>
</dbReference>
<proteinExistence type="predicted"/>
<protein>
    <submittedName>
        <fullName evidence="2">GCN5-related N-acetyltransferase</fullName>
    </submittedName>
</protein>
<name>B8G8Z3_CHLAD</name>
<gene>
    <name evidence="2" type="ordered locus">Cagg_3426</name>
</gene>
<evidence type="ECO:0000313" key="3">
    <source>
        <dbReference type="Proteomes" id="UP000002508"/>
    </source>
</evidence>
<feature type="domain" description="N-acetyltransferase" evidence="1">
    <location>
        <begin position="129"/>
        <end position="283"/>
    </location>
</feature>
<evidence type="ECO:0000259" key="1">
    <source>
        <dbReference type="PROSITE" id="PS51186"/>
    </source>
</evidence>
<evidence type="ECO:0000313" key="2">
    <source>
        <dbReference type="EMBL" id="ACL26268.1"/>
    </source>
</evidence>
<dbReference type="RefSeq" id="WP_015942115.1">
    <property type="nucleotide sequence ID" value="NC_011831.1"/>
</dbReference>
<dbReference type="Gene3D" id="3.40.630.30">
    <property type="match status" value="1"/>
</dbReference>
<dbReference type="PANTHER" id="PTHR41700:SF1">
    <property type="entry name" value="N-ACETYLTRANSFERASE DOMAIN-CONTAINING PROTEIN"/>
    <property type="match status" value="1"/>
</dbReference>
<reference evidence="2" key="1">
    <citation type="submission" date="2008-12" db="EMBL/GenBank/DDBJ databases">
        <title>Complete sequence of Chloroflexus aggregans DSM 9485.</title>
        <authorList>
            <consortium name="US DOE Joint Genome Institute"/>
            <person name="Lucas S."/>
            <person name="Copeland A."/>
            <person name="Lapidus A."/>
            <person name="Glavina del Rio T."/>
            <person name="Dalin E."/>
            <person name="Tice H."/>
            <person name="Pitluck S."/>
            <person name="Foster B."/>
            <person name="Larimer F."/>
            <person name="Land M."/>
            <person name="Hauser L."/>
            <person name="Kyrpides N."/>
            <person name="Mikhailova N."/>
            <person name="Bryant D."/>
            <person name="Richardson P."/>
        </authorList>
    </citation>
    <scope>NUCLEOTIDE SEQUENCE</scope>
    <source>
        <strain evidence="2">DSM 9485</strain>
    </source>
</reference>
<dbReference type="InterPro" id="IPR000182">
    <property type="entry name" value="GNAT_dom"/>
</dbReference>
<dbReference type="AlphaFoldDB" id="B8G8Z3"/>
<keyword evidence="3" id="KW-1185">Reference proteome</keyword>
<dbReference type="Pfam" id="PF00583">
    <property type="entry name" value="Acetyltransf_1"/>
    <property type="match status" value="1"/>
</dbReference>
<dbReference type="InterPro" id="IPR038764">
    <property type="entry name" value="GNAT_N_AcTrfase_prd"/>
</dbReference>
<dbReference type="PROSITE" id="PS51186">
    <property type="entry name" value="GNAT"/>
    <property type="match status" value="1"/>
</dbReference>
<dbReference type="HOGENOM" id="CLU_609493_0_0_0"/>
<organism evidence="2 3">
    <name type="scientific">Chloroflexus aggregans (strain MD-66 / DSM 9485)</name>
    <dbReference type="NCBI Taxonomy" id="326427"/>
    <lineage>
        <taxon>Bacteria</taxon>
        <taxon>Bacillati</taxon>
        <taxon>Chloroflexota</taxon>
        <taxon>Chloroflexia</taxon>
        <taxon>Chloroflexales</taxon>
        <taxon>Chloroflexineae</taxon>
        <taxon>Chloroflexaceae</taxon>
        <taxon>Chloroflexus</taxon>
    </lineage>
</organism>
<dbReference type="GO" id="GO:0016747">
    <property type="term" value="F:acyltransferase activity, transferring groups other than amino-acyl groups"/>
    <property type="evidence" value="ECO:0007669"/>
    <property type="project" value="InterPro"/>
</dbReference>
<dbReference type="EMBL" id="CP001337">
    <property type="protein sequence ID" value="ACL26268.1"/>
    <property type="molecule type" value="Genomic_DNA"/>
</dbReference>
<dbReference type="Proteomes" id="UP000002508">
    <property type="component" value="Chromosome"/>
</dbReference>
<dbReference type="SUPFAM" id="SSF55729">
    <property type="entry name" value="Acyl-CoA N-acyltransferases (Nat)"/>
    <property type="match status" value="1"/>
</dbReference>